<feature type="signal peptide" evidence="1">
    <location>
        <begin position="1"/>
        <end position="27"/>
    </location>
</feature>
<comment type="caution">
    <text evidence="2">The sequence shown here is derived from an EMBL/GenBank/DDBJ whole genome shotgun (WGS) entry which is preliminary data.</text>
</comment>
<keyword evidence="1" id="KW-0732">Signal</keyword>
<dbReference type="InterPro" id="IPR006311">
    <property type="entry name" value="TAT_signal"/>
</dbReference>
<reference evidence="3" key="1">
    <citation type="submission" date="2023-08" db="EMBL/GenBank/DDBJ databases">
        <title>Rhodospirillaceae gen. nov., a novel taxon isolated from the Yangtze River Yuezi River estuary sludge.</title>
        <authorList>
            <person name="Ruan L."/>
        </authorList>
    </citation>
    <scope>NUCLEOTIDE SEQUENCE [LARGE SCALE GENOMIC DNA]</scope>
    <source>
        <strain evidence="3">R-7</strain>
    </source>
</reference>
<accession>A0ABU0YKL8</accession>
<dbReference type="Proteomes" id="UP001230156">
    <property type="component" value="Unassembled WGS sequence"/>
</dbReference>
<dbReference type="RefSeq" id="WP_379954616.1">
    <property type="nucleotide sequence ID" value="NZ_JAUYVI010000002.1"/>
</dbReference>
<sequence>MTRSRRCLLRSGLAVAALAATFAGAQAQDTVPDVIPPKATLDIPAISESKPGWSWAAVGQMIMDFYNVPPLYGAENWQCSLADFLTGVQACEAPKLSAEEATLKLVQGYSPFAYKFFGEDPVVMRYQQHKVLSPIDAIHEIRFERPFVAIVQPPKTGADDKGGKDVVLVIGYEGTPTDLRLIVNDPRPYQVGSNPYTDVGAQQLDVNGEYSIGYNDFVQQMKWTGTISWIKPQ</sequence>
<gene>
    <name evidence="2" type="ORF">Q8A70_06030</name>
</gene>
<evidence type="ECO:0000313" key="2">
    <source>
        <dbReference type="EMBL" id="MDQ7247213.1"/>
    </source>
</evidence>
<evidence type="ECO:0000313" key="3">
    <source>
        <dbReference type="Proteomes" id="UP001230156"/>
    </source>
</evidence>
<dbReference type="EMBL" id="JAUYVI010000002">
    <property type="protein sequence ID" value="MDQ7247213.1"/>
    <property type="molecule type" value="Genomic_DNA"/>
</dbReference>
<feature type="chain" id="PRO_5046470938" evidence="1">
    <location>
        <begin position="28"/>
        <end position="233"/>
    </location>
</feature>
<keyword evidence="3" id="KW-1185">Reference proteome</keyword>
<evidence type="ECO:0000256" key="1">
    <source>
        <dbReference type="SAM" id="SignalP"/>
    </source>
</evidence>
<proteinExistence type="predicted"/>
<organism evidence="2 3">
    <name type="scientific">Dongia sedimenti</name>
    <dbReference type="NCBI Taxonomy" id="3064282"/>
    <lineage>
        <taxon>Bacteria</taxon>
        <taxon>Pseudomonadati</taxon>
        <taxon>Pseudomonadota</taxon>
        <taxon>Alphaproteobacteria</taxon>
        <taxon>Rhodospirillales</taxon>
        <taxon>Dongiaceae</taxon>
        <taxon>Dongia</taxon>
    </lineage>
</organism>
<protein>
    <submittedName>
        <fullName evidence="2">Uncharacterized protein</fullName>
    </submittedName>
</protein>
<name>A0ABU0YKL8_9PROT</name>
<dbReference type="PROSITE" id="PS51318">
    <property type="entry name" value="TAT"/>
    <property type="match status" value="1"/>
</dbReference>